<evidence type="ECO:0000313" key="2">
    <source>
        <dbReference type="Proteomes" id="UP000010796"/>
    </source>
</evidence>
<sequence length="29" mass="3195">MNVCHETSVIGYFTPANNYSTLYTAVKIG</sequence>
<dbReference type="EMBL" id="CP003346">
    <property type="protein sequence ID" value="AGA80202.1"/>
    <property type="molecule type" value="Genomic_DNA"/>
</dbReference>
<dbReference type="HOGENOM" id="CLU_3409166_0_0_10"/>
<dbReference type="AlphaFoldDB" id="L0G3U5"/>
<gene>
    <name evidence="1" type="ordered locus">Echvi_3995</name>
</gene>
<dbReference type="KEGG" id="evi:Echvi_3995"/>
<dbReference type="STRING" id="926556.Echvi_3995"/>
<organism evidence="1 2">
    <name type="scientific">Echinicola vietnamensis (strain DSM 17526 / LMG 23754 / KMM 6221)</name>
    <dbReference type="NCBI Taxonomy" id="926556"/>
    <lineage>
        <taxon>Bacteria</taxon>
        <taxon>Pseudomonadati</taxon>
        <taxon>Bacteroidota</taxon>
        <taxon>Cytophagia</taxon>
        <taxon>Cytophagales</taxon>
        <taxon>Cyclobacteriaceae</taxon>
        <taxon>Echinicola</taxon>
    </lineage>
</organism>
<accession>L0G3U5</accession>
<dbReference type="Proteomes" id="UP000010796">
    <property type="component" value="Chromosome"/>
</dbReference>
<proteinExistence type="predicted"/>
<keyword evidence="2" id="KW-1185">Reference proteome</keyword>
<protein>
    <submittedName>
        <fullName evidence="1">Uncharacterized protein</fullName>
    </submittedName>
</protein>
<name>L0G3U5_ECHVK</name>
<reference evidence="2" key="1">
    <citation type="submission" date="2012-02" db="EMBL/GenBank/DDBJ databases">
        <title>The complete genome of Echinicola vietnamensis DSM 17526.</title>
        <authorList>
            <person name="Lucas S."/>
            <person name="Copeland A."/>
            <person name="Lapidus A."/>
            <person name="Glavina del Rio T."/>
            <person name="Dalin E."/>
            <person name="Tice H."/>
            <person name="Bruce D."/>
            <person name="Goodwin L."/>
            <person name="Pitluck S."/>
            <person name="Peters L."/>
            <person name="Ovchinnikova G."/>
            <person name="Teshima H."/>
            <person name="Kyrpides N."/>
            <person name="Mavromatis K."/>
            <person name="Ivanova N."/>
            <person name="Brettin T."/>
            <person name="Detter J.C."/>
            <person name="Han C."/>
            <person name="Larimer F."/>
            <person name="Land M."/>
            <person name="Hauser L."/>
            <person name="Markowitz V."/>
            <person name="Cheng J.-F."/>
            <person name="Hugenholtz P."/>
            <person name="Woyke T."/>
            <person name="Wu D."/>
            <person name="Brambilla E."/>
            <person name="Klenk H.-P."/>
            <person name="Eisen J.A."/>
        </authorList>
    </citation>
    <scope>NUCLEOTIDE SEQUENCE [LARGE SCALE GENOMIC DNA]</scope>
    <source>
        <strain evidence="2">DSM 17526 / LMG 23754 / KMM 6221</strain>
    </source>
</reference>
<evidence type="ECO:0000313" key="1">
    <source>
        <dbReference type="EMBL" id="AGA80202.1"/>
    </source>
</evidence>